<evidence type="ECO:0000313" key="1">
    <source>
        <dbReference type="EMBL" id="OGH04906.1"/>
    </source>
</evidence>
<reference evidence="1 2" key="1">
    <citation type="journal article" date="2016" name="Nat. Commun.">
        <title>Thousands of microbial genomes shed light on interconnected biogeochemical processes in an aquifer system.</title>
        <authorList>
            <person name="Anantharaman K."/>
            <person name="Brown C.T."/>
            <person name="Hug L.A."/>
            <person name="Sharon I."/>
            <person name="Castelle C.J."/>
            <person name="Probst A.J."/>
            <person name="Thomas B.C."/>
            <person name="Singh A."/>
            <person name="Wilkins M.J."/>
            <person name="Karaoz U."/>
            <person name="Brodie E.L."/>
            <person name="Williams K.H."/>
            <person name="Hubbard S.S."/>
            <person name="Banfield J.F."/>
        </authorList>
    </citation>
    <scope>NUCLEOTIDE SEQUENCE [LARGE SCALE GENOMIC DNA]</scope>
</reference>
<protein>
    <submittedName>
        <fullName evidence="1">Uncharacterized protein</fullName>
    </submittedName>
</protein>
<name>A0A1F6H3K8_9PROT</name>
<accession>A0A1F6H3K8</accession>
<evidence type="ECO:0000313" key="2">
    <source>
        <dbReference type="Proteomes" id="UP000177583"/>
    </source>
</evidence>
<dbReference type="AlphaFoldDB" id="A0A1F6H3K8"/>
<comment type="caution">
    <text evidence="1">The sequence shown here is derived from an EMBL/GenBank/DDBJ whole genome shotgun (WGS) entry which is preliminary data.</text>
</comment>
<sequence>MGVTRNWDNALDALHHLLLKKWYYLGIASNTKKGASGNLLTDSLDFSRKRSDTQGKAILGLGRNSFSELMALVNQQKWGAGGEADVWHLKSGWKELPSGTCLIELNQNFLFSALTGSKENKRTAFVVLDGKAAVQDQTNSLLLVKKVFTDKGYTQEQLKEARSSKANEPKLVQAAAKKPGRQPGGLVMALQEDFEGVVKTLTLGERNSLETYFNQLEARKEANANHRQLQEKVSSYWLHKLN</sequence>
<dbReference type="EMBL" id="MFNF01000001">
    <property type="protein sequence ID" value="OGH04906.1"/>
    <property type="molecule type" value="Genomic_DNA"/>
</dbReference>
<gene>
    <name evidence="1" type="ORF">A2557_07985</name>
</gene>
<organism evidence="1 2">
    <name type="scientific">Candidatus Lambdaproteobacteria bacterium RIFOXYD2_FULL_56_26</name>
    <dbReference type="NCBI Taxonomy" id="1817773"/>
    <lineage>
        <taxon>Bacteria</taxon>
        <taxon>Pseudomonadati</taxon>
        <taxon>Pseudomonadota</taxon>
        <taxon>Candidatus Lambdaproteobacteria</taxon>
    </lineage>
</organism>
<dbReference type="Proteomes" id="UP000177583">
    <property type="component" value="Unassembled WGS sequence"/>
</dbReference>
<proteinExistence type="predicted"/>